<evidence type="ECO:0000313" key="1">
    <source>
        <dbReference type="EMBL" id="AUC22340.1"/>
    </source>
</evidence>
<sequence>MIILDLIFTQVYFHTNVIRNKVQYVFKNKNTQFDYIFLGSSRVEFHINTDLIDSITQKKSLNLGISGQSLPENFLMLKLLNDNEIKAKRIFLQVDESSLKSTIGKRNLLGASYFMPYINLNSSIKNHMKIYDANYKYDVYFPFYRYIKYNPKIGYRELLLTLGGKKRADNFFIGLKTTFDKKNETYQFVKKYNNSLLTKIKEYAKENNIQITLYTSPYYNRKNNQEFDLFCKENNIINYTGSIKSIKYFKDLGHLNNKGARQFTLSIIKNFGL</sequence>
<gene>
    <name evidence="1" type="ORF">BTO15_09655</name>
</gene>
<evidence type="ECO:0000313" key="2">
    <source>
        <dbReference type="Proteomes" id="UP000232721"/>
    </source>
</evidence>
<dbReference type="EMBL" id="CP019336">
    <property type="protein sequence ID" value="AUC22340.1"/>
    <property type="molecule type" value="Genomic_DNA"/>
</dbReference>
<organism evidence="1 2">
    <name type="scientific">Polaribacter sejongensis</name>
    <dbReference type="NCBI Taxonomy" id="985043"/>
    <lineage>
        <taxon>Bacteria</taxon>
        <taxon>Pseudomonadati</taxon>
        <taxon>Bacteroidota</taxon>
        <taxon>Flavobacteriia</taxon>
        <taxon>Flavobacteriales</taxon>
        <taxon>Flavobacteriaceae</taxon>
    </lineage>
</organism>
<keyword evidence="2" id="KW-1185">Reference proteome</keyword>
<reference evidence="1 2" key="1">
    <citation type="submission" date="2017-02" db="EMBL/GenBank/DDBJ databases">
        <title>Trade-off between light-utilization and light-protection in marine flavobacteria.</title>
        <authorList>
            <person name="Kumagai Y."/>
            <person name="Yoshizawa S."/>
            <person name="Kogure K."/>
            <person name="Iwasaki W."/>
        </authorList>
    </citation>
    <scope>NUCLEOTIDE SEQUENCE [LARGE SCALE GENOMIC DNA]</scope>
    <source>
        <strain evidence="1 2">KCTC 23670</strain>
    </source>
</reference>
<evidence type="ECO:0008006" key="3">
    <source>
        <dbReference type="Google" id="ProtNLM"/>
    </source>
</evidence>
<protein>
    <recommendedName>
        <fullName evidence="3">SGNH hydrolase-type esterase domain-containing protein</fullName>
    </recommendedName>
</protein>
<accession>A0ABN5F663</accession>
<dbReference type="RefSeq" id="WP_340833746.1">
    <property type="nucleotide sequence ID" value="NZ_CP150667.1"/>
</dbReference>
<dbReference type="Proteomes" id="UP000232721">
    <property type="component" value="Chromosome"/>
</dbReference>
<name>A0ABN5F663_9FLAO</name>
<proteinExistence type="predicted"/>